<feature type="compositionally biased region" description="Pro residues" evidence="1">
    <location>
        <begin position="246"/>
        <end position="255"/>
    </location>
</feature>
<feature type="compositionally biased region" description="Low complexity" evidence="1">
    <location>
        <begin position="218"/>
        <end position="245"/>
    </location>
</feature>
<protein>
    <submittedName>
        <fullName evidence="2">Uncharacterized protein</fullName>
    </submittedName>
</protein>
<evidence type="ECO:0000256" key="1">
    <source>
        <dbReference type="SAM" id="MobiDB-lite"/>
    </source>
</evidence>
<feature type="compositionally biased region" description="Low complexity" evidence="1">
    <location>
        <begin position="256"/>
        <end position="267"/>
    </location>
</feature>
<evidence type="ECO:0000313" key="3">
    <source>
        <dbReference type="Proteomes" id="UP001420932"/>
    </source>
</evidence>
<organism evidence="2 3">
    <name type="scientific">Stephania yunnanensis</name>
    <dbReference type="NCBI Taxonomy" id="152371"/>
    <lineage>
        <taxon>Eukaryota</taxon>
        <taxon>Viridiplantae</taxon>
        <taxon>Streptophyta</taxon>
        <taxon>Embryophyta</taxon>
        <taxon>Tracheophyta</taxon>
        <taxon>Spermatophyta</taxon>
        <taxon>Magnoliopsida</taxon>
        <taxon>Ranunculales</taxon>
        <taxon>Menispermaceae</taxon>
        <taxon>Menispermoideae</taxon>
        <taxon>Cissampelideae</taxon>
        <taxon>Stephania</taxon>
    </lineage>
</organism>
<feature type="region of interest" description="Disordered" evidence="1">
    <location>
        <begin position="109"/>
        <end position="148"/>
    </location>
</feature>
<evidence type="ECO:0000313" key="2">
    <source>
        <dbReference type="EMBL" id="KAK9114316.1"/>
    </source>
</evidence>
<sequence>MCTNMFGLETNAKKRKAALRRRVGDTKDSPGTMMVGMIYELRLAVSSDVYVLDGSVDIRSFRQPEVVETQANARPSKSLFRTPINLHSITLTVSHSPFLSLNSTSRLLNESTQHRHSSPPTLPLRLDPQHHRLDPQHRASRTPPLALCSSTPPLNTALCTASRLLNTASSHRLSPLRLLNTPSPPPQHSLSASRLLNTASPPQHRLLNTALSRIARLSPPGATTSATGGSTSSSTSPTPRCASRPLPTPSTPSTPPSSSVSAAASSPSTPPGAPTSAKSKIWLPEPNPRSADLRRELLYAASIIVDSF</sequence>
<dbReference type="Proteomes" id="UP001420932">
    <property type="component" value="Unassembled WGS sequence"/>
</dbReference>
<feature type="compositionally biased region" description="Basic and acidic residues" evidence="1">
    <location>
        <begin position="127"/>
        <end position="137"/>
    </location>
</feature>
<dbReference type="AlphaFoldDB" id="A0AAP0IGG6"/>
<name>A0AAP0IGG6_9MAGN</name>
<feature type="region of interest" description="Disordered" evidence="1">
    <location>
        <begin position="218"/>
        <end position="291"/>
    </location>
</feature>
<keyword evidence="3" id="KW-1185">Reference proteome</keyword>
<proteinExistence type="predicted"/>
<comment type="caution">
    <text evidence="2">The sequence shown here is derived from an EMBL/GenBank/DDBJ whole genome shotgun (WGS) entry which is preliminary data.</text>
</comment>
<reference evidence="2 3" key="1">
    <citation type="submission" date="2024-01" db="EMBL/GenBank/DDBJ databases">
        <title>Genome assemblies of Stephania.</title>
        <authorList>
            <person name="Yang L."/>
        </authorList>
    </citation>
    <scope>NUCLEOTIDE SEQUENCE [LARGE SCALE GENOMIC DNA]</scope>
    <source>
        <strain evidence="2">YNDBR</strain>
        <tissue evidence="2">Leaf</tissue>
    </source>
</reference>
<accession>A0AAP0IGG6</accession>
<dbReference type="EMBL" id="JBBNAF010000009">
    <property type="protein sequence ID" value="KAK9114316.1"/>
    <property type="molecule type" value="Genomic_DNA"/>
</dbReference>
<gene>
    <name evidence="2" type="ORF">Syun_021113</name>
</gene>